<gene>
    <name evidence="1" type="ordered locus">Slin_5866</name>
</gene>
<dbReference type="STRING" id="504472.Slin_5866"/>
<organism evidence="1 2">
    <name type="scientific">Spirosoma linguale (strain ATCC 33905 / DSM 74 / LMG 10896 / Claus 1)</name>
    <dbReference type="NCBI Taxonomy" id="504472"/>
    <lineage>
        <taxon>Bacteria</taxon>
        <taxon>Pseudomonadati</taxon>
        <taxon>Bacteroidota</taxon>
        <taxon>Cytophagia</taxon>
        <taxon>Cytophagales</taxon>
        <taxon>Cytophagaceae</taxon>
        <taxon>Spirosoma</taxon>
    </lineage>
</organism>
<dbReference type="KEGG" id="sli:Slin_5866"/>
<dbReference type="InterPro" id="IPR009061">
    <property type="entry name" value="DNA-bd_dom_put_sf"/>
</dbReference>
<dbReference type="RefSeq" id="WP_012930320.1">
    <property type="nucleotide sequence ID" value="NC_013730.1"/>
</dbReference>
<accession>D2QSP8</accession>
<evidence type="ECO:0000313" key="2">
    <source>
        <dbReference type="Proteomes" id="UP000002028"/>
    </source>
</evidence>
<dbReference type="Proteomes" id="UP000002028">
    <property type="component" value="Chromosome"/>
</dbReference>
<evidence type="ECO:0008006" key="3">
    <source>
        <dbReference type="Google" id="ProtNLM"/>
    </source>
</evidence>
<evidence type="ECO:0000313" key="1">
    <source>
        <dbReference type="EMBL" id="ADB41830.1"/>
    </source>
</evidence>
<dbReference type="HOGENOM" id="CLU_2144249_0_0_10"/>
<proteinExistence type="predicted"/>
<reference evidence="1 2" key="1">
    <citation type="journal article" date="2010" name="Stand. Genomic Sci.">
        <title>Complete genome sequence of Spirosoma linguale type strain (1).</title>
        <authorList>
            <person name="Lail K."/>
            <person name="Sikorski J."/>
            <person name="Saunders E."/>
            <person name="Lapidus A."/>
            <person name="Glavina Del Rio T."/>
            <person name="Copeland A."/>
            <person name="Tice H."/>
            <person name="Cheng J.-F."/>
            <person name="Lucas S."/>
            <person name="Nolan M."/>
            <person name="Bruce D."/>
            <person name="Goodwin L."/>
            <person name="Pitluck S."/>
            <person name="Ivanova N."/>
            <person name="Mavromatis K."/>
            <person name="Ovchinnikova G."/>
            <person name="Pati A."/>
            <person name="Chen A."/>
            <person name="Palaniappan K."/>
            <person name="Land M."/>
            <person name="Hauser L."/>
            <person name="Chang Y.-J."/>
            <person name="Jeffries C.D."/>
            <person name="Chain P."/>
            <person name="Brettin T."/>
            <person name="Detter J.C."/>
            <person name="Schuetze A."/>
            <person name="Rohde M."/>
            <person name="Tindall B.J."/>
            <person name="Goeker M."/>
            <person name="Bristow J."/>
            <person name="Eisen J.A."/>
            <person name="Markowitz V."/>
            <person name="Hugenholtz P."/>
            <person name="Kyrpides N.C."/>
            <person name="Klenk H.-P."/>
            <person name="Chen F."/>
        </authorList>
    </citation>
    <scope>NUCLEOTIDE SEQUENCE [LARGE SCALE GENOMIC DNA]</scope>
    <source>
        <strain evidence="2">ATCC 33905 / DSM 74 / LMG 10896 / Claus 1</strain>
    </source>
</reference>
<dbReference type="EMBL" id="CP001769">
    <property type="protein sequence ID" value="ADB41830.1"/>
    <property type="molecule type" value="Genomic_DNA"/>
</dbReference>
<sequence length="112" mass="12496">MFGTVTQIQVTPDQLTELVRGAVRSELANYTPPAPEGSNLPELLTRRQTAETLQVSLTTLHAWMQDTDERPAVLVPLKINGRVRYRRADVLDALKETRRFKSAKHNGGPVSC</sequence>
<dbReference type="AlphaFoldDB" id="D2QSP8"/>
<keyword evidence="2" id="KW-1185">Reference proteome</keyword>
<protein>
    <recommendedName>
        <fullName evidence="3">Helix-turn-helix domain-containing protein</fullName>
    </recommendedName>
</protein>
<dbReference type="SUPFAM" id="SSF46955">
    <property type="entry name" value="Putative DNA-binding domain"/>
    <property type="match status" value="1"/>
</dbReference>
<dbReference type="eggNOG" id="ENOG5030WSK">
    <property type="taxonomic scope" value="Bacteria"/>
</dbReference>
<name>D2QSP8_SPILD</name>